<keyword evidence="3" id="KW-1185">Reference proteome</keyword>
<organism evidence="2 3">
    <name type="scientific">Plantactinospora veratri</name>
    <dbReference type="NCBI Taxonomy" id="1436122"/>
    <lineage>
        <taxon>Bacteria</taxon>
        <taxon>Bacillati</taxon>
        <taxon>Actinomycetota</taxon>
        <taxon>Actinomycetes</taxon>
        <taxon>Micromonosporales</taxon>
        <taxon>Micromonosporaceae</taxon>
        <taxon>Plantactinospora</taxon>
    </lineage>
</organism>
<dbReference type="EMBL" id="JAZGQL010000009">
    <property type="protein sequence ID" value="MEE6308199.1"/>
    <property type="molecule type" value="Genomic_DNA"/>
</dbReference>
<gene>
    <name evidence="2" type="ORF">V1634_15325</name>
</gene>
<feature type="region of interest" description="Disordered" evidence="1">
    <location>
        <begin position="1"/>
        <end position="36"/>
    </location>
</feature>
<evidence type="ECO:0000313" key="3">
    <source>
        <dbReference type="Proteomes" id="UP001339911"/>
    </source>
</evidence>
<accession>A0ABU7SE20</accession>
<proteinExistence type="predicted"/>
<protein>
    <submittedName>
        <fullName evidence="2">Uncharacterized protein</fullName>
    </submittedName>
</protein>
<evidence type="ECO:0000313" key="2">
    <source>
        <dbReference type="EMBL" id="MEE6308199.1"/>
    </source>
</evidence>
<dbReference type="RefSeq" id="WP_331208484.1">
    <property type="nucleotide sequence ID" value="NZ_JAZGQL010000009.1"/>
</dbReference>
<name>A0ABU7SE20_9ACTN</name>
<comment type="caution">
    <text evidence="2">The sequence shown here is derived from an EMBL/GenBank/DDBJ whole genome shotgun (WGS) entry which is preliminary data.</text>
</comment>
<evidence type="ECO:0000256" key="1">
    <source>
        <dbReference type="SAM" id="MobiDB-lite"/>
    </source>
</evidence>
<sequence length="175" mass="19452">MPEEEADPVPRRPPLRQDRLVDDLRPAPQEPPPDVVELHGFLGRDGADGYWRLYLTVGLDSYLRIAEADIVASRQADDDATSLDPSVVVVRASATVEHVHTTSADLHADFLRGPYSTGLGTERSGNDAPATRSRLRRGHFTAEAALAYPQTYPYFCRPQVTIEQQTCFCTIFCPR</sequence>
<reference evidence="2 3" key="1">
    <citation type="submission" date="2024-01" db="EMBL/GenBank/DDBJ databases">
        <title>Genome insights into Plantactinospora veratri sp. nov.</title>
        <authorList>
            <person name="Wang L."/>
        </authorList>
    </citation>
    <scope>NUCLEOTIDE SEQUENCE [LARGE SCALE GENOMIC DNA]</scope>
    <source>
        <strain evidence="2 3">NEAU-FHS4</strain>
    </source>
</reference>
<feature type="compositionally biased region" description="Basic and acidic residues" evidence="1">
    <location>
        <begin position="15"/>
        <end position="25"/>
    </location>
</feature>
<dbReference type="Proteomes" id="UP001339911">
    <property type="component" value="Unassembled WGS sequence"/>
</dbReference>